<comment type="caution">
    <text evidence="2">The sequence shown here is derived from an EMBL/GenBank/DDBJ whole genome shotgun (WGS) entry which is preliminary data.</text>
</comment>
<keyword evidence="1" id="KW-0175">Coiled coil</keyword>
<organism evidence="2 3">
    <name type="scientific">Trifolium medium</name>
    <dbReference type="NCBI Taxonomy" id="97028"/>
    <lineage>
        <taxon>Eukaryota</taxon>
        <taxon>Viridiplantae</taxon>
        <taxon>Streptophyta</taxon>
        <taxon>Embryophyta</taxon>
        <taxon>Tracheophyta</taxon>
        <taxon>Spermatophyta</taxon>
        <taxon>Magnoliopsida</taxon>
        <taxon>eudicotyledons</taxon>
        <taxon>Gunneridae</taxon>
        <taxon>Pentapetalae</taxon>
        <taxon>rosids</taxon>
        <taxon>fabids</taxon>
        <taxon>Fabales</taxon>
        <taxon>Fabaceae</taxon>
        <taxon>Papilionoideae</taxon>
        <taxon>50 kb inversion clade</taxon>
        <taxon>NPAAA clade</taxon>
        <taxon>Hologalegina</taxon>
        <taxon>IRL clade</taxon>
        <taxon>Trifolieae</taxon>
        <taxon>Trifolium</taxon>
    </lineage>
</organism>
<evidence type="ECO:0000313" key="3">
    <source>
        <dbReference type="Proteomes" id="UP000265520"/>
    </source>
</evidence>
<dbReference type="Proteomes" id="UP000265520">
    <property type="component" value="Unassembled WGS sequence"/>
</dbReference>
<dbReference type="Gene3D" id="1.20.5.340">
    <property type="match status" value="1"/>
</dbReference>
<sequence>MDPHAATLVQTLKGLMREDPRSIFYDRTEYRYFLTLVNKLQAYARDLSTMERGFLGRLKRIKSRSLMDVAFAREVEKADGRNYRATSALSDEMVRTRENMRMREANLATSFHAESQVDKRIAALEEEMADLKKRKREIQEDVHGDITAILQKRRDMKALERARVNLWGEMDEVSARARHVEGRFQALDVMWEDARSFSTSL</sequence>
<protein>
    <submittedName>
        <fullName evidence="2">Uncharacterized protein</fullName>
    </submittedName>
</protein>
<dbReference type="AlphaFoldDB" id="A0A392NBL6"/>
<evidence type="ECO:0000313" key="2">
    <source>
        <dbReference type="EMBL" id="MCH96861.1"/>
    </source>
</evidence>
<proteinExistence type="predicted"/>
<accession>A0A392NBL6</accession>
<name>A0A392NBL6_9FABA</name>
<dbReference type="EMBL" id="LXQA010033467">
    <property type="protein sequence ID" value="MCH96861.1"/>
    <property type="molecule type" value="Genomic_DNA"/>
</dbReference>
<feature type="coiled-coil region" evidence="1">
    <location>
        <begin position="114"/>
        <end position="141"/>
    </location>
</feature>
<keyword evidence="3" id="KW-1185">Reference proteome</keyword>
<evidence type="ECO:0000256" key="1">
    <source>
        <dbReference type="SAM" id="Coils"/>
    </source>
</evidence>
<gene>
    <name evidence="2" type="ORF">A2U01_0017851</name>
</gene>
<reference evidence="2 3" key="1">
    <citation type="journal article" date="2018" name="Front. Plant Sci.">
        <title>Red Clover (Trifolium pratense) and Zigzag Clover (T. medium) - A Picture of Genomic Similarities and Differences.</title>
        <authorList>
            <person name="Dluhosova J."/>
            <person name="Istvanek J."/>
            <person name="Nedelnik J."/>
            <person name="Repkova J."/>
        </authorList>
    </citation>
    <scope>NUCLEOTIDE SEQUENCE [LARGE SCALE GENOMIC DNA]</scope>
    <source>
        <strain evidence="3">cv. 10/8</strain>
        <tissue evidence="2">Leaf</tissue>
    </source>
</reference>